<accession>A0AAD7EV70</accession>
<dbReference type="AlphaFoldDB" id="A0AAD7EV70"/>
<comment type="function">
    <text evidence="9">Mediates the uptake of pyruvate into mitochondria.</text>
</comment>
<comment type="subcellular location">
    <subcellularLocation>
        <location evidence="1 9">Mitochondrion inner membrane</location>
        <topology evidence="1 9">Multi-pass membrane protein</topology>
    </subcellularLocation>
</comment>
<keyword evidence="7 9" id="KW-0496">Mitochondrion</keyword>
<evidence type="ECO:0000256" key="6">
    <source>
        <dbReference type="ARBA" id="ARBA00022989"/>
    </source>
</evidence>
<keyword evidence="4 9" id="KW-0812">Transmembrane</keyword>
<evidence type="ECO:0000256" key="2">
    <source>
        <dbReference type="ARBA" id="ARBA00006416"/>
    </source>
</evidence>
<keyword evidence="6 9" id="KW-1133">Transmembrane helix</keyword>
<keyword evidence="11" id="KW-1185">Reference proteome</keyword>
<name>A0AAD7EV70_9AGAR</name>
<dbReference type="PANTHER" id="PTHR14154">
    <property type="entry name" value="UPF0041 BRAIN PROTEIN 44-RELATED"/>
    <property type="match status" value="1"/>
</dbReference>
<comment type="caution">
    <text evidence="9">Lacks conserved residue(s) required for the propagation of feature annotation.</text>
</comment>
<evidence type="ECO:0000256" key="3">
    <source>
        <dbReference type="ARBA" id="ARBA00022448"/>
    </source>
</evidence>
<proteinExistence type="inferred from homology"/>
<keyword evidence="10" id="KW-0670">Pyruvate</keyword>
<dbReference type="GO" id="GO:0006850">
    <property type="term" value="P:pyruvate import into mitochondria"/>
    <property type="evidence" value="ECO:0007669"/>
    <property type="project" value="InterPro"/>
</dbReference>
<evidence type="ECO:0000256" key="4">
    <source>
        <dbReference type="ARBA" id="ARBA00022692"/>
    </source>
</evidence>
<dbReference type="InterPro" id="IPR005336">
    <property type="entry name" value="MPC"/>
</dbReference>
<dbReference type="Proteomes" id="UP001218218">
    <property type="component" value="Unassembled WGS sequence"/>
</dbReference>
<comment type="caution">
    <text evidence="10">The sequence shown here is derived from an EMBL/GenBank/DDBJ whole genome shotgun (WGS) entry which is preliminary data.</text>
</comment>
<evidence type="ECO:0000256" key="8">
    <source>
        <dbReference type="ARBA" id="ARBA00023136"/>
    </source>
</evidence>
<sequence>MSGAATSGFAAKMTGFMNHPAGPKTVFFWAPLMKWCLVGAGLKDLARPADKLSLSQNLALTATGFIWVRYSLVITPVNYSLAAVNFFVGLSGVTQLARITNYRMNEQPAVQKAS</sequence>
<organism evidence="10 11">
    <name type="scientific">Mycena albidolilacea</name>
    <dbReference type="NCBI Taxonomy" id="1033008"/>
    <lineage>
        <taxon>Eukaryota</taxon>
        <taxon>Fungi</taxon>
        <taxon>Dikarya</taxon>
        <taxon>Basidiomycota</taxon>
        <taxon>Agaricomycotina</taxon>
        <taxon>Agaricomycetes</taxon>
        <taxon>Agaricomycetidae</taxon>
        <taxon>Agaricales</taxon>
        <taxon>Marasmiineae</taxon>
        <taxon>Mycenaceae</taxon>
        <taxon>Mycena</taxon>
    </lineage>
</organism>
<evidence type="ECO:0000256" key="9">
    <source>
        <dbReference type="RuleBase" id="RU363100"/>
    </source>
</evidence>
<keyword evidence="3 9" id="KW-0813">Transport</keyword>
<dbReference type="EMBL" id="JARIHO010000014">
    <property type="protein sequence ID" value="KAJ7350274.1"/>
    <property type="molecule type" value="Genomic_DNA"/>
</dbReference>
<gene>
    <name evidence="10" type="ORF">DFH08DRAFT_957984</name>
</gene>
<dbReference type="GO" id="GO:0005743">
    <property type="term" value="C:mitochondrial inner membrane"/>
    <property type="evidence" value="ECO:0007669"/>
    <property type="project" value="UniProtKB-SubCell"/>
</dbReference>
<keyword evidence="5 9" id="KW-0999">Mitochondrion inner membrane</keyword>
<feature type="transmembrane region" description="Helical" evidence="9">
    <location>
        <begin position="79"/>
        <end position="97"/>
    </location>
</feature>
<keyword evidence="8 9" id="KW-0472">Membrane</keyword>
<evidence type="ECO:0000313" key="11">
    <source>
        <dbReference type="Proteomes" id="UP001218218"/>
    </source>
</evidence>
<comment type="similarity">
    <text evidence="2 9">Belongs to the mitochondrial pyruvate carrier (MPC) (TC 2.A.105) family.</text>
</comment>
<evidence type="ECO:0000313" key="10">
    <source>
        <dbReference type="EMBL" id="KAJ7350274.1"/>
    </source>
</evidence>
<evidence type="ECO:0000256" key="7">
    <source>
        <dbReference type="ARBA" id="ARBA00023128"/>
    </source>
</evidence>
<protein>
    <recommendedName>
        <fullName evidence="9">Mitochondrial pyruvate carrier</fullName>
    </recommendedName>
</protein>
<evidence type="ECO:0000256" key="5">
    <source>
        <dbReference type="ARBA" id="ARBA00022792"/>
    </source>
</evidence>
<reference evidence="10" key="1">
    <citation type="submission" date="2023-03" db="EMBL/GenBank/DDBJ databases">
        <title>Massive genome expansion in bonnet fungi (Mycena s.s.) driven by repeated elements and novel gene families across ecological guilds.</title>
        <authorList>
            <consortium name="Lawrence Berkeley National Laboratory"/>
            <person name="Harder C.B."/>
            <person name="Miyauchi S."/>
            <person name="Viragh M."/>
            <person name="Kuo A."/>
            <person name="Thoen E."/>
            <person name="Andreopoulos B."/>
            <person name="Lu D."/>
            <person name="Skrede I."/>
            <person name="Drula E."/>
            <person name="Henrissat B."/>
            <person name="Morin E."/>
            <person name="Kohler A."/>
            <person name="Barry K."/>
            <person name="LaButti K."/>
            <person name="Morin E."/>
            <person name="Salamov A."/>
            <person name="Lipzen A."/>
            <person name="Mereny Z."/>
            <person name="Hegedus B."/>
            <person name="Baldrian P."/>
            <person name="Stursova M."/>
            <person name="Weitz H."/>
            <person name="Taylor A."/>
            <person name="Grigoriev I.V."/>
            <person name="Nagy L.G."/>
            <person name="Martin F."/>
            <person name="Kauserud H."/>
        </authorList>
    </citation>
    <scope>NUCLEOTIDE SEQUENCE</scope>
    <source>
        <strain evidence="10">CBHHK002</strain>
    </source>
</reference>
<evidence type="ECO:0000256" key="1">
    <source>
        <dbReference type="ARBA" id="ARBA00004448"/>
    </source>
</evidence>
<dbReference type="Pfam" id="PF03650">
    <property type="entry name" value="MPC"/>
    <property type="match status" value="1"/>
</dbReference>